<proteinExistence type="predicted"/>
<dbReference type="Gene3D" id="3.10.450.50">
    <property type="match status" value="1"/>
</dbReference>
<dbReference type="Proteomes" id="UP000272440">
    <property type="component" value="Unassembled WGS sequence"/>
</dbReference>
<dbReference type="AlphaFoldDB" id="A0A3P2ELZ2"/>
<accession>A0A3P2ELZ2</accession>
<protein>
    <submittedName>
        <fullName evidence="2">Nuclear transport factor 2 family protein</fullName>
    </submittedName>
</protein>
<comment type="caution">
    <text evidence="2">The sequence shown here is derived from an EMBL/GenBank/DDBJ whole genome shotgun (WGS) entry which is preliminary data.</text>
</comment>
<name>A0A3P2ELZ2_KLEPN</name>
<dbReference type="SUPFAM" id="SSF54427">
    <property type="entry name" value="NTF2-like"/>
    <property type="match status" value="1"/>
</dbReference>
<gene>
    <name evidence="2" type="ORF">EAO28_11430</name>
</gene>
<feature type="domain" description="SnoaL-like" evidence="1">
    <location>
        <begin position="14"/>
        <end position="112"/>
    </location>
</feature>
<evidence type="ECO:0000313" key="3">
    <source>
        <dbReference type="Proteomes" id="UP000272440"/>
    </source>
</evidence>
<organism evidence="2 3">
    <name type="scientific">Klebsiella pneumoniae</name>
    <dbReference type="NCBI Taxonomy" id="573"/>
    <lineage>
        <taxon>Bacteria</taxon>
        <taxon>Pseudomonadati</taxon>
        <taxon>Pseudomonadota</taxon>
        <taxon>Gammaproteobacteria</taxon>
        <taxon>Enterobacterales</taxon>
        <taxon>Enterobacteriaceae</taxon>
        <taxon>Klebsiella/Raoultella group</taxon>
        <taxon>Klebsiella</taxon>
        <taxon>Klebsiella pneumoniae complex</taxon>
    </lineage>
</organism>
<dbReference type="InterPro" id="IPR037401">
    <property type="entry name" value="SnoaL-like"/>
</dbReference>
<reference evidence="2 3" key="1">
    <citation type="journal article" date="2019" name="Antimicrob. Agents Chemother.">
        <title>Applying Rapid Whole Genome Sequencing to Predict Phenotypic Antimicrobial Susceptibility Testing Results Among Carbapenem-Resistant Klebsiella pneumoniae Clinical Isolates.</title>
        <authorList>
            <person name="Tamma P.D."/>
            <person name="Fan Y."/>
            <person name="Bergman Y."/>
            <person name="Pertea G."/>
            <person name="Kazmi A."/>
            <person name="Lewis S."/>
            <person name="Carroll K.C."/>
            <person name="Schatz M.C."/>
            <person name="Timp W."/>
            <person name="Simner P.J."/>
        </authorList>
    </citation>
    <scope>NUCLEOTIDE SEQUENCE [LARGE SCALE GENOMIC DNA]</scope>
    <source>
        <strain evidence="2 3">KLPN_33</strain>
    </source>
</reference>
<dbReference type="InterPro" id="IPR032710">
    <property type="entry name" value="NTF2-like_dom_sf"/>
</dbReference>
<sequence>MHEHLAVRDSSFVEYYAGLDAQPPAALAALYHPDATLSDPFGQHQGLFAIQRYFTHLLANVEQCRFTIDTPLCDGQRFAVTWTMHWSHPRIAGGETLALPGCSVVDIAGEQVLHQRDYYDAGEMIYEHLPLLGWAVRGVKRRVRS</sequence>
<evidence type="ECO:0000259" key="1">
    <source>
        <dbReference type="Pfam" id="PF12680"/>
    </source>
</evidence>
<dbReference type="EMBL" id="RCZY01000002">
    <property type="protein sequence ID" value="RRE44204.1"/>
    <property type="molecule type" value="Genomic_DNA"/>
</dbReference>
<dbReference type="Pfam" id="PF12680">
    <property type="entry name" value="SnoaL_2"/>
    <property type="match status" value="1"/>
</dbReference>
<evidence type="ECO:0000313" key="2">
    <source>
        <dbReference type="EMBL" id="RRE44204.1"/>
    </source>
</evidence>